<name>A0A285EE19_9ACTN</name>
<reference evidence="2 3" key="1">
    <citation type="submission" date="2017-09" db="EMBL/GenBank/DDBJ databases">
        <authorList>
            <person name="Ehlers B."/>
            <person name="Leendertz F.H."/>
        </authorList>
    </citation>
    <scope>NUCLEOTIDE SEQUENCE [LARGE SCALE GENOMIC DNA]</scope>
    <source>
        <strain evidence="2 3">DSM 46844</strain>
    </source>
</reference>
<accession>A0A285EE19</accession>
<dbReference type="RefSeq" id="WP_216359768.1">
    <property type="nucleotide sequence ID" value="NZ_JACHXB010000006.1"/>
</dbReference>
<dbReference type="EMBL" id="OBDO01000007">
    <property type="protein sequence ID" value="SNX97392.1"/>
    <property type="molecule type" value="Genomic_DNA"/>
</dbReference>
<keyword evidence="2" id="KW-0560">Oxidoreductase</keyword>
<dbReference type="SUPFAM" id="SSF54909">
    <property type="entry name" value="Dimeric alpha+beta barrel"/>
    <property type="match status" value="1"/>
</dbReference>
<keyword evidence="2" id="KW-0503">Monooxygenase</keyword>
<proteinExistence type="predicted"/>
<dbReference type="Gene3D" id="3.30.70.100">
    <property type="match status" value="1"/>
</dbReference>
<dbReference type="SUPFAM" id="SSF47789">
    <property type="entry name" value="C-terminal domain of RNA polymerase alpha subunit"/>
    <property type="match status" value="1"/>
</dbReference>
<dbReference type="Proteomes" id="UP000219514">
    <property type="component" value="Unassembled WGS sequence"/>
</dbReference>
<feature type="domain" description="ABM" evidence="1">
    <location>
        <begin position="13"/>
        <end position="104"/>
    </location>
</feature>
<sequence length="171" mass="18367">MSRQRCAGLFVVIIVAGTLTVRPDDRDAYVEGCRIVVEQARAAAGCLDFAITADPLEPGRIRVFERWGTRAELEAFRGSGPAAEQAAVLLAVDVAEYDAVRTHEGTPLPLPASIGAPASSALLGRGIRDLRDLTQVTERELRSWHGVGPKATSRLRDALAEHDLAFAPTQP</sequence>
<evidence type="ECO:0000313" key="3">
    <source>
        <dbReference type="Proteomes" id="UP000219514"/>
    </source>
</evidence>
<evidence type="ECO:0000313" key="2">
    <source>
        <dbReference type="EMBL" id="SNX97392.1"/>
    </source>
</evidence>
<evidence type="ECO:0000259" key="1">
    <source>
        <dbReference type="PROSITE" id="PS51725"/>
    </source>
</evidence>
<dbReference type="GO" id="GO:0004497">
    <property type="term" value="F:monooxygenase activity"/>
    <property type="evidence" value="ECO:0007669"/>
    <property type="project" value="UniProtKB-KW"/>
</dbReference>
<dbReference type="AlphaFoldDB" id="A0A285EE19"/>
<dbReference type="Gene3D" id="1.10.150.20">
    <property type="entry name" value="5' to 3' exonuclease, C-terminal subdomain"/>
    <property type="match status" value="1"/>
</dbReference>
<dbReference type="Pfam" id="PF03992">
    <property type="entry name" value="ABM"/>
    <property type="match status" value="1"/>
</dbReference>
<gene>
    <name evidence="2" type="ORF">SAMN06893097_10732</name>
</gene>
<keyword evidence="3" id="KW-1185">Reference proteome</keyword>
<dbReference type="PROSITE" id="PS51725">
    <property type="entry name" value="ABM"/>
    <property type="match status" value="1"/>
</dbReference>
<dbReference type="InterPro" id="IPR011008">
    <property type="entry name" value="Dimeric_a/b-barrel"/>
</dbReference>
<organism evidence="2 3">
    <name type="scientific">Geodermatophilus sabuli</name>
    <dbReference type="NCBI Taxonomy" id="1564158"/>
    <lineage>
        <taxon>Bacteria</taxon>
        <taxon>Bacillati</taxon>
        <taxon>Actinomycetota</taxon>
        <taxon>Actinomycetes</taxon>
        <taxon>Geodermatophilales</taxon>
        <taxon>Geodermatophilaceae</taxon>
        <taxon>Geodermatophilus</taxon>
    </lineage>
</organism>
<protein>
    <submittedName>
        <fullName evidence="2">Antibiotic biosynthesis monooxygenase</fullName>
    </submittedName>
</protein>
<dbReference type="InterPro" id="IPR007138">
    <property type="entry name" value="ABM_dom"/>
</dbReference>